<dbReference type="EMBL" id="CAVNYO010000158">
    <property type="protein sequence ID" value="CAK5270031.1"/>
    <property type="molecule type" value="Genomic_DNA"/>
</dbReference>
<feature type="transmembrane region" description="Helical" evidence="2">
    <location>
        <begin position="69"/>
        <end position="87"/>
    </location>
</feature>
<feature type="transmembrane region" description="Helical" evidence="2">
    <location>
        <begin position="130"/>
        <end position="157"/>
    </location>
</feature>
<accession>A0AAD2H715</accession>
<organism evidence="3 4">
    <name type="scientific">Mycena citricolor</name>
    <dbReference type="NCBI Taxonomy" id="2018698"/>
    <lineage>
        <taxon>Eukaryota</taxon>
        <taxon>Fungi</taxon>
        <taxon>Dikarya</taxon>
        <taxon>Basidiomycota</taxon>
        <taxon>Agaricomycotina</taxon>
        <taxon>Agaricomycetes</taxon>
        <taxon>Agaricomycetidae</taxon>
        <taxon>Agaricales</taxon>
        <taxon>Marasmiineae</taxon>
        <taxon>Mycenaceae</taxon>
        <taxon>Mycena</taxon>
    </lineage>
</organism>
<keyword evidence="2" id="KW-0812">Transmembrane</keyword>
<name>A0AAD2H715_9AGAR</name>
<gene>
    <name evidence="3" type="ORF">MYCIT1_LOCUS14183</name>
</gene>
<sequence>FQGDAATHPTHLYSHLILLPLSMSCDFESISLNTDIGGVGVRISYYMQTLILGFLVLRSEDPNQVKGSMETLMFTNVAIAFTGLGLGMHEPAQMGLQDAIVTLYLFFLSSAAVIFALSRPMIVKKPKEAPVFNAAILVHTAIILAFVFSVLITAPIFGNNVQCNTSASAVMFRPFPFLQTGRIISFIITGVSAVLFIGMIIRDYTNISQIVKRAGKRLPGENPVSAEERHPMTTPPRSMSQSKIRPPRHTAGEVGIPRPGRPSSYDDKNPYALPVDWNLLIRLIALSMLWLVGVLNIELLIRFNFPSTTAQAAWQFGQILAILLVIIPLRDLIRAFKEHGIRPKRTENVTVASRV</sequence>
<feature type="transmembrane region" description="Helical" evidence="2">
    <location>
        <begin position="279"/>
        <end position="301"/>
    </location>
</feature>
<dbReference type="AlphaFoldDB" id="A0AAD2H715"/>
<feature type="non-terminal residue" evidence="3">
    <location>
        <position position="1"/>
    </location>
</feature>
<evidence type="ECO:0000313" key="3">
    <source>
        <dbReference type="EMBL" id="CAK5270031.1"/>
    </source>
</evidence>
<feature type="transmembrane region" description="Helical" evidence="2">
    <location>
        <begin position="313"/>
        <end position="333"/>
    </location>
</feature>
<keyword evidence="4" id="KW-1185">Reference proteome</keyword>
<protein>
    <submittedName>
        <fullName evidence="3">Uncharacterized protein</fullName>
    </submittedName>
</protein>
<reference evidence="3" key="1">
    <citation type="submission" date="2023-11" db="EMBL/GenBank/DDBJ databases">
        <authorList>
            <person name="De Vega J J."/>
            <person name="De Vega J J."/>
        </authorList>
    </citation>
    <scope>NUCLEOTIDE SEQUENCE</scope>
</reference>
<evidence type="ECO:0000256" key="1">
    <source>
        <dbReference type="SAM" id="MobiDB-lite"/>
    </source>
</evidence>
<evidence type="ECO:0000256" key="2">
    <source>
        <dbReference type="SAM" id="Phobius"/>
    </source>
</evidence>
<dbReference type="Proteomes" id="UP001295794">
    <property type="component" value="Unassembled WGS sequence"/>
</dbReference>
<keyword evidence="2" id="KW-1133">Transmembrane helix</keyword>
<feature type="transmembrane region" description="Helical" evidence="2">
    <location>
        <begin position="99"/>
        <end position="118"/>
    </location>
</feature>
<evidence type="ECO:0000313" key="4">
    <source>
        <dbReference type="Proteomes" id="UP001295794"/>
    </source>
</evidence>
<comment type="caution">
    <text evidence="3">The sequence shown here is derived from an EMBL/GenBank/DDBJ whole genome shotgun (WGS) entry which is preliminary data.</text>
</comment>
<feature type="region of interest" description="Disordered" evidence="1">
    <location>
        <begin position="218"/>
        <end position="265"/>
    </location>
</feature>
<keyword evidence="2" id="KW-0472">Membrane</keyword>
<feature type="transmembrane region" description="Helical" evidence="2">
    <location>
        <begin position="36"/>
        <end position="57"/>
    </location>
</feature>
<proteinExistence type="predicted"/>
<feature type="transmembrane region" description="Helical" evidence="2">
    <location>
        <begin position="177"/>
        <end position="201"/>
    </location>
</feature>